<proteinExistence type="predicted"/>
<dbReference type="AlphaFoldDB" id="A0A6G0Y7L5"/>
<accession>A0A6G0Y7L5</accession>
<gene>
    <name evidence="1" type="ORF">FWK35_00026549</name>
</gene>
<reference evidence="1 2" key="1">
    <citation type="submission" date="2019-08" db="EMBL/GenBank/DDBJ databases">
        <title>Whole genome of Aphis craccivora.</title>
        <authorList>
            <person name="Voronova N.V."/>
            <person name="Shulinski R.S."/>
            <person name="Bandarenka Y.V."/>
            <person name="Zhorov D.G."/>
            <person name="Warner D."/>
        </authorList>
    </citation>
    <scope>NUCLEOTIDE SEQUENCE [LARGE SCALE GENOMIC DNA]</scope>
    <source>
        <strain evidence="1">180601</strain>
        <tissue evidence="1">Whole Body</tissue>
    </source>
</reference>
<dbReference type="Gene3D" id="3.30.420.10">
    <property type="entry name" value="Ribonuclease H-like superfamily/Ribonuclease H"/>
    <property type="match status" value="1"/>
</dbReference>
<dbReference type="EMBL" id="VUJU01005696">
    <property type="protein sequence ID" value="KAF0750513.1"/>
    <property type="molecule type" value="Genomic_DNA"/>
</dbReference>
<comment type="caution">
    <text evidence="1">The sequence shown here is derived from an EMBL/GenBank/DDBJ whole genome shotgun (WGS) entry which is preliminary data.</text>
</comment>
<sequence>MYLIVCFYHSQMNSEIFQNWFENMLQLLEEPCIIVIDKYSHGRKYSKVKHKKYDVKKWLKDKGVNLRWKTRIKITKPREKEGRHPPYYCQYYLIEFIWAQVKVGVVASKDITFKIVDLEKLMNEALNTVITVTQNNRKRCVRHSEKLYLLDNCSIEKQFINHPREIRNCHMALCGQYWSPARFRDAKKCEVEKF</sequence>
<name>A0A6G0Y7L5_APHCR</name>
<feature type="non-terminal residue" evidence="1">
    <location>
        <position position="194"/>
    </location>
</feature>
<dbReference type="InterPro" id="IPR036397">
    <property type="entry name" value="RNaseH_sf"/>
</dbReference>
<protein>
    <submittedName>
        <fullName evidence="1">DDE 3 domain-containing protein</fullName>
    </submittedName>
</protein>
<keyword evidence="2" id="KW-1185">Reference proteome</keyword>
<dbReference type="GO" id="GO:0003676">
    <property type="term" value="F:nucleic acid binding"/>
    <property type="evidence" value="ECO:0007669"/>
    <property type="project" value="InterPro"/>
</dbReference>
<evidence type="ECO:0000313" key="1">
    <source>
        <dbReference type="EMBL" id="KAF0750513.1"/>
    </source>
</evidence>
<evidence type="ECO:0000313" key="2">
    <source>
        <dbReference type="Proteomes" id="UP000478052"/>
    </source>
</evidence>
<dbReference type="Proteomes" id="UP000478052">
    <property type="component" value="Unassembled WGS sequence"/>
</dbReference>
<organism evidence="1 2">
    <name type="scientific">Aphis craccivora</name>
    <name type="common">Cowpea aphid</name>
    <dbReference type="NCBI Taxonomy" id="307492"/>
    <lineage>
        <taxon>Eukaryota</taxon>
        <taxon>Metazoa</taxon>
        <taxon>Ecdysozoa</taxon>
        <taxon>Arthropoda</taxon>
        <taxon>Hexapoda</taxon>
        <taxon>Insecta</taxon>
        <taxon>Pterygota</taxon>
        <taxon>Neoptera</taxon>
        <taxon>Paraneoptera</taxon>
        <taxon>Hemiptera</taxon>
        <taxon>Sternorrhyncha</taxon>
        <taxon>Aphidomorpha</taxon>
        <taxon>Aphidoidea</taxon>
        <taxon>Aphididae</taxon>
        <taxon>Aphidini</taxon>
        <taxon>Aphis</taxon>
        <taxon>Aphis</taxon>
    </lineage>
</organism>